<dbReference type="Proteomes" id="UP000886819">
    <property type="component" value="Unassembled WGS sequence"/>
</dbReference>
<organism evidence="1 2">
    <name type="scientific">Candidatus Avichristensenella intestinipullorum</name>
    <dbReference type="NCBI Taxonomy" id="2840693"/>
    <lineage>
        <taxon>Bacteria</taxon>
        <taxon>Bacillati</taxon>
        <taxon>Bacillota</taxon>
        <taxon>Clostridia</taxon>
        <taxon>Candidatus Avichristensenella</taxon>
    </lineage>
</organism>
<protein>
    <submittedName>
        <fullName evidence="1">DUF58 domain-containing protein</fullName>
    </submittedName>
</protein>
<name>A0A9D0YZZ4_9FIRM</name>
<proteinExistence type="predicted"/>
<comment type="caution">
    <text evidence="1">The sequence shown here is derived from an EMBL/GenBank/DDBJ whole genome shotgun (WGS) entry which is preliminary data.</text>
</comment>
<gene>
    <name evidence="1" type="ORF">IAA66_10040</name>
</gene>
<dbReference type="PANTHER" id="PTHR34351">
    <property type="entry name" value="SLR1927 PROTEIN-RELATED"/>
    <property type="match status" value="1"/>
</dbReference>
<reference evidence="1" key="1">
    <citation type="submission" date="2020-10" db="EMBL/GenBank/DDBJ databases">
        <authorList>
            <person name="Gilroy R."/>
        </authorList>
    </citation>
    <scope>NUCLEOTIDE SEQUENCE</scope>
    <source>
        <strain evidence="1">ChiHile30-977</strain>
    </source>
</reference>
<evidence type="ECO:0000313" key="1">
    <source>
        <dbReference type="EMBL" id="HIQ63898.1"/>
    </source>
</evidence>
<accession>A0A9D0YZZ4</accession>
<sequence>MSALWLLTAFFVLALLQSFLLSRFGLRALRYTRSFSRKAAFAGETVELVEVLRNEKPLPLPWLRAESRMSRHLRLGSAEQSAQEQNLGGDEMFSRRVYTLAPYSQVRRRTQVTLLRRGRYEVGTVALTCGDLLGLAAQTCQLDTGAAISVYPRLLDASRLDCPSSRWQGDLQVRRWIAPDPYLVASIRAWQPGDARRDVHWPATARMGALQVKAHDCTANPRLLVLLNVQRDEGQWNHLMEYEQGWVEAGISLAATLCVRALSAGLEAGFGANAPSGEEDAQTTLLLPGWHSGREEALLETMARLRILRARRFPTFLDELGALSGMDILILSAYDTPEIRGRMAMLRLRGNSVALWKLSREEGAA</sequence>
<dbReference type="PANTHER" id="PTHR34351:SF2">
    <property type="entry name" value="DUF58 DOMAIN-CONTAINING PROTEIN"/>
    <property type="match status" value="1"/>
</dbReference>
<evidence type="ECO:0000313" key="2">
    <source>
        <dbReference type="Proteomes" id="UP000886819"/>
    </source>
</evidence>
<dbReference type="AlphaFoldDB" id="A0A9D0YZZ4"/>
<dbReference type="EMBL" id="DVFI01000138">
    <property type="protein sequence ID" value="HIQ63898.1"/>
    <property type="molecule type" value="Genomic_DNA"/>
</dbReference>
<reference evidence="1" key="2">
    <citation type="journal article" date="2021" name="PeerJ">
        <title>Extensive microbial diversity within the chicken gut microbiome revealed by metagenomics and culture.</title>
        <authorList>
            <person name="Gilroy R."/>
            <person name="Ravi A."/>
            <person name="Getino M."/>
            <person name="Pursley I."/>
            <person name="Horton D.L."/>
            <person name="Alikhan N.F."/>
            <person name="Baker D."/>
            <person name="Gharbi K."/>
            <person name="Hall N."/>
            <person name="Watson M."/>
            <person name="Adriaenssens E.M."/>
            <person name="Foster-Nyarko E."/>
            <person name="Jarju S."/>
            <person name="Secka A."/>
            <person name="Antonio M."/>
            <person name="Oren A."/>
            <person name="Chaudhuri R.R."/>
            <person name="La Ragione R."/>
            <person name="Hildebrand F."/>
            <person name="Pallen M.J."/>
        </authorList>
    </citation>
    <scope>NUCLEOTIDE SEQUENCE</scope>
    <source>
        <strain evidence="1">ChiHile30-977</strain>
    </source>
</reference>